<dbReference type="InParanoid" id="A0A074Y4U5"/>
<dbReference type="EMBL" id="KL584783">
    <property type="protein sequence ID" value="KEQ90974.1"/>
    <property type="molecule type" value="Genomic_DNA"/>
</dbReference>
<proteinExistence type="predicted"/>
<sequence>MVRHEHRSSILAMSQIVSLSLSSMTTSVERTICMDAQSNLMPMHLAQEGDGPTYLVGNTVSLKGIVSIETATNVIASTTREYRSQDYS</sequence>
<dbReference type="OrthoDB" id="10445981at2759"/>
<dbReference type="HOGENOM" id="CLU_2468677_0_0_1"/>
<keyword evidence="2" id="KW-1185">Reference proteome</keyword>
<organism evidence="1 2">
    <name type="scientific">Aureobasidium subglaciale (strain EXF-2481)</name>
    <name type="common">Aureobasidium pullulans var. subglaciale</name>
    <dbReference type="NCBI Taxonomy" id="1043005"/>
    <lineage>
        <taxon>Eukaryota</taxon>
        <taxon>Fungi</taxon>
        <taxon>Dikarya</taxon>
        <taxon>Ascomycota</taxon>
        <taxon>Pezizomycotina</taxon>
        <taxon>Dothideomycetes</taxon>
        <taxon>Dothideomycetidae</taxon>
        <taxon>Dothideales</taxon>
        <taxon>Saccotheciaceae</taxon>
        <taxon>Aureobasidium</taxon>
    </lineage>
</organism>
<dbReference type="GeneID" id="25368768"/>
<evidence type="ECO:0000313" key="2">
    <source>
        <dbReference type="Proteomes" id="UP000030641"/>
    </source>
</evidence>
<dbReference type="Proteomes" id="UP000030641">
    <property type="component" value="Unassembled WGS sequence"/>
</dbReference>
<gene>
    <name evidence="1" type="ORF">AUEXF2481DRAFT_518967</name>
</gene>
<dbReference type="RefSeq" id="XP_013339504.1">
    <property type="nucleotide sequence ID" value="XM_013484050.1"/>
</dbReference>
<protein>
    <submittedName>
        <fullName evidence="1">Uncharacterized protein</fullName>
    </submittedName>
</protein>
<dbReference type="AlphaFoldDB" id="A0A074Y4U5"/>
<name>A0A074Y4U5_AURSE</name>
<accession>A0A074Y4U5</accession>
<evidence type="ECO:0000313" key="1">
    <source>
        <dbReference type="EMBL" id="KEQ90974.1"/>
    </source>
</evidence>
<reference evidence="1 2" key="1">
    <citation type="journal article" date="2014" name="BMC Genomics">
        <title>Genome sequencing of four Aureobasidium pullulans varieties: biotechnological potential, stress tolerance, and description of new species.</title>
        <authorList>
            <person name="Gostin Ar C."/>
            <person name="Ohm R.A."/>
            <person name="Kogej T."/>
            <person name="Sonjak S."/>
            <person name="Turk M."/>
            <person name="Zajc J."/>
            <person name="Zalar P."/>
            <person name="Grube M."/>
            <person name="Sun H."/>
            <person name="Han J."/>
            <person name="Sharma A."/>
            <person name="Chiniquy J."/>
            <person name="Ngan C.Y."/>
            <person name="Lipzen A."/>
            <person name="Barry K."/>
            <person name="Grigoriev I.V."/>
            <person name="Gunde-Cimerman N."/>
        </authorList>
    </citation>
    <scope>NUCLEOTIDE SEQUENCE [LARGE SCALE GENOMIC DNA]</scope>
    <source>
        <strain evidence="1 2">EXF-2481</strain>
    </source>
</reference>